<dbReference type="EMBL" id="JAINUG010000063">
    <property type="protein sequence ID" value="KAJ8402628.1"/>
    <property type="molecule type" value="Genomic_DNA"/>
</dbReference>
<feature type="compositionally biased region" description="Polar residues" evidence="1">
    <location>
        <begin position="20"/>
        <end position="36"/>
    </location>
</feature>
<comment type="caution">
    <text evidence="2">The sequence shown here is derived from an EMBL/GenBank/DDBJ whole genome shotgun (WGS) entry which is preliminary data.</text>
</comment>
<dbReference type="AlphaFoldDB" id="A0AAD7WMX5"/>
<keyword evidence="3" id="KW-1185">Reference proteome</keyword>
<dbReference type="Proteomes" id="UP001221898">
    <property type="component" value="Unassembled WGS sequence"/>
</dbReference>
<reference evidence="2" key="1">
    <citation type="journal article" date="2023" name="Science">
        <title>Genome structures resolve the early diversification of teleost fishes.</title>
        <authorList>
            <person name="Parey E."/>
            <person name="Louis A."/>
            <person name="Montfort J."/>
            <person name="Bouchez O."/>
            <person name="Roques C."/>
            <person name="Iampietro C."/>
            <person name="Lluch J."/>
            <person name="Castinel A."/>
            <person name="Donnadieu C."/>
            <person name="Desvignes T."/>
            <person name="Floi Bucao C."/>
            <person name="Jouanno E."/>
            <person name="Wen M."/>
            <person name="Mejri S."/>
            <person name="Dirks R."/>
            <person name="Jansen H."/>
            <person name="Henkel C."/>
            <person name="Chen W.J."/>
            <person name="Zahm M."/>
            <person name="Cabau C."/>
            <person name="Klopp C."/>
            <person name="Thompson A.W."/>
            <person name="Robinson-Rechavi M."/>
            <person name="Braasch I."/>
            <person name="Lecointre G."/>
            <person name="Bobe J."/>
            <person name="Postlethwait J.H."/>
            <person name="Berthelot C."/>
            <person name="Roest Crollius H."/>
            <person name="Guiguen Y."/>
        </authorList>
    </citation>
    <scope>NUCLEOTIDE SEQUENCE</scope>
    <source>
        <strain evidence="2">NC1722</strain>
    </source>
</reference>
<evidence type="ECO:0000256" key="1">
    <source>
        <dbReference type="SAM" id="MobiDB-lite"/>
    </source>
</evidence>
<sequence length="74" mass="8035">MPNELNAKTEVYSTHLAYPRTSQSTPADTVGTTPPGAQNVHRTAMSVQDLSHRQTPQSTSPVEVVHHCHSLCPT</sequence>
<feature type="region of interest" description="Disordered" evidence="1">
    <location>
        <begin position="17"/>
        <end position="38"/>
    </location>
</feature>
<evidence type="ECO:0000313" key="3">
    <source>
        <dbReference type="Proteomes" id="UP001221898"/>
    </source>
</evidence>
<name>A0AAD7WMX5_9TELE</name>
<protein>
    <submittedName>
        <fullName evidence="2">Uncharacterized protein</fullName>
    </submittedName>
</protein>
<gene>
    <name evidence="2" type="ORF">AAFF_G00367110</name>
</gene>
<evidence type="ECO:0000313" key="2">
    <source>
        <dbReference type="EMBL" id="KAJ8402628.1"/>
    </source>
</evidence>
<accession>A0AAD7WMX5</accession>
<proteinExistence type="predicted"/>
<organism evidence="2 3">
    <name type="scientific">Aldrovandia affinis</name>
    <dbReference type="NCBI Taxonomy" id="143900"/>
    <lineage>
        <taxon>Eukaryota</taxon>
        <taxon>Metazoa</taxon>
        <taxon>Chordata</taxon>
        <taxon>Craniata</taxon>
        <taxon>Vertebrata</taxon>
        <taxon>Euteleostomi</taxon>
        <taxon>Actinopterygii</taxon>
        <taxon>Neopterygii</taxon>
        <taxon>Teleostei</taxon>
        <taxon>Notacanthiformes</taxon>
        <taxon>Halosauridae</taxon>
        <taxon>Aldrovandia</taxon>
    </lineage>
</organism>